<reference evidence="1 2" key="1">
    <citation type="journal article" date="2016" name="Front. Microbiol.">
        <title>Genomic Resource of Rice Seed Associated Bacteria.</title>
        <authorList>
            <person name="Midha S."/>
            <person name="Bansal K."/>
            <person name="Sharma S."/>
            <person name="Kumar N."/>
            <person name="Patil P.P."/>
            <person name="Chaudhry V."/>
            <person name="Patil P.B."/>
        </authorList>
    </citation>
    <scope>NUCLEOTIDE SEQUENCE [LARGE SCALE GENOMIC DNA]</scope>
    <source>
        <strain evidence="1 2">NS365</strain>
    </source>
</reference>
<comment type="caution">
    <text evidence="1">The sequence shown here is derived from an EMBL/GenBank/DDBJ whole genome shotgun (WGS) entry which is preliminary data.</text>
</comment>
<gene>
    <name evidence="1" type="ORF">NS365_21440</name>
</gene>
<sequence>MNAIVDLSAFVPTDTALLEILAPGGVNGTGWTITFAGPSHPKAVAYAEENSRKNLRRQRQIEAAQINNRKFKPEEREVDEVRRENVAWIVARILDWTPVKLGPGGPVAFSEEAAFQMLLDPNYGWVFAQVVEFMTDERSFTKGSAKTSDASPSATSNSD</sequence>
<dbReference type="Proteomes" id="UP000078529">
    <property type="component" value="Unassembled WGS sequence"/>
</dbReference>
<dbReference type="PATRIC" id="fig|401562.4.peg.4421"/>
<protein>
    <submittedName>
        <fullName evidence="1">Uncharacterized protein</fullName>
    </submittedName>
</protein>
<dbReference type="RefSeq" id="WP_058602330.1">
    <property type="nucleotide sequence ID" value="NZ_LDQA01000072.1"/>
</dbReference>
<dbReference type="AlphaFoldDB" id="A0A175RIG7"/>
<evidence type="ECO:0000313" key="2">
    <source>
        <dbReference type="Proteomes" id="UP000078529"/>
    </source>
</evidence>
<proteinExistence type="predicted"/>
<accession>A0A175RIG7</accession>
<dbReference type="EMBL" id="LDQA01000072">
    <property type="protein sequence ID" value="KTR02552.1"/>
    <property type="molecule type" value="Genomic_DNA"/>
</dbReference>
<name>A0A175RIG7_9HYPH</name>
<organism evidence="1 2">
    <name type="scientific">Aureimonas ureilytica</name>
    <dbReference type="NCBI Taxonomy" id="401562"/>
    <lineage>
        <taxon>Bacteria</taxon>
        <taxon>Pseudomonadati</taxon>
        <taxon>Pseudomonadota</taxon>
        <taxon>Alphaproteobacteria</taxon>
        <taxon>Hyphomicrobiales</taxon>
        <taxon>Aurantimonadaceae</taxon>
        <taxon>Aureimonas</taxon>
    </lineage>
</organism>
<evidence type="ECO:0000313" key="1">
    <source>
        <dbReference type="EMBL" id="KTR02552.1"/>
    </source>
</evidence>
<keyword evidence="2" id="KW-1185">Reference proteome</keyword>